<sequence length="193" mass="21448">MKRSGILALVGAMFLLQGCDANSIDQVQSLSVGDRSLGQVFAARTDCVQGEWRTFEDAGGRDVVLYSCQLPAPELAALTAQYREHSNQLVEQNTTSRWRSAHREDVARVMSEVSIRNVELLYIWRFNKGAAPALADVEVKATTTFASFSYSVNQPDRFLTQASDNTLPDLWPQSLFPQLDKNASALYRELSAL</sequence>
<evidence type="ECO:0000313" key="1">
    <source>
        <dbReference type="EMBL" id="ALB62879.1"/>
    </source>
</evidence>
<evidence type="ECO:0008006" key="5">
    <source>
        <dbReference type="Google" id="ProtNLM"/>
    </source>
</evidence>
<dbReference type="PROSITE" id="PS51257">
    <property type="entry name" value="PROKAR_LIPOPROTEIN"/>
    <property type="match status" value="1"/>
</dbReference>
<name>K8AG83_9ENTR</name>
<reference evidence="1 4" key="4">
    <citation type="journal article" date="2016" name="Genome Announc.">
        <title>Fully Closed Genome Sequences of Five Type Strains of the Genus Cronobacter and One Cronobacter sakazakii Strain.</title>
        <authorList>
            <person name="Moine D."/>
            <person name="Kassam M."/>
            <person name="Baert L."/>
            <person name="Tang Y."/>
            <person name="Barretto C."/>
            <person name="Ngom Bru C."/>
            <person name="Klijn A."/>
            <person name="Descombes P."/>
        </authorList>
    </citation>
    <scope>NUCLEOTIDE SEQUENCE [LARGE SCALE GENOMIC DNA]</scope>
    <source>
        <strain evidence="1 4">LMG 26250</strain>
    </source>
</reference>
<evidence type="ECO:0000313" key="4">
    <source>
        <dbReference type="Proteomes" id="UP000067320"/>
    </source>
</evidence>
<proteinExistence type="predicted"/>
<dbReference type="EMBL" id="CAKW01000098">
    <property type="protein sequence ID" value="CCJ73252.1"/>
    <property type="molecule type" value="Genomic_DNA"/>
</dbReference>
<protein>
    <recommendedName>
        <fullName evidence="5">Lipoprotein</fullName>
    </recommendedName>
</protein>
<accession>K8AG83</accession>
<reference evidence="2" key="1">
    <citation type="submission" date="2012-07" db="EMBL/GenBank/DDBJ databases">
        <authorList>
            <person name="Cummings C."/>
        </authorList>
    </citation>
    <scope>NUCLEOTIDE SEQUENCE</scope>
    <source>
        <strain evidence="2">1330</strain>
    </source>
</reference>
<reference evidence="4" key="2">
    <citation type="submission" date="2015-07" db="EMBL/GenBank/DDBJ databases">
        <authorList>
            <person name="Moine D."/>
            <person name="Kassam M."/>
        </authorList>
    </citation>
    <scope>NUCLEOTIDE SEQUENCE [LARGE SCALE GENOMIC DNA]</scope>
    <source>
        <strain evidence="4">LMG 26250</strain>
    </source>
</reference>
<dbReference type="AlphaFoldDB" id="K8AG83"/>
<dbReference type="EMBL" id="CP012264">
    <property type="protein sequence ID" value="ALB62879.1"/>
    <property type="molecule type" value="Genomic_DNA"/>
</dbReference>
<evidence type="ECO:0000313" key="3">
    <source>
        <dbReference type="Proteomes" id="UP000009340"/>
    </source>
</evidence>
<dbReference type="Proteomes" id="UP000009340">
    <property type="component" value="Unassembled WGS sequence"/>
</dbReference>
<dbReference type="PATRIC" id="fig|1073999.7.peg.2169"/>
<organism evidence="2 3">
    <name type="scientific">Cronobacter condimenti 1330</name>
    <dbReference type="NCBI Taxonomy" id="1073999"/>
    <lineage>
        <taxon>Bacteria</taxon>
        <taxon>Pseudomonadati</taxon>
        <taxon>Pseudomonadota</taxon>
        <taxon>Gammaproteobacteria</taxon>
        <taxon>Enterobacterales</taxon>
        <taxon>Enterobacteriaceae</taxon>
        <taxon>Cronobacter</taxon>
    </lineage>
</organism>
<dbReference type="RefSeq" id="WP_007675479.1">
    <property type="nucleotide sequence ID" value="NZ_CAKW01000098.1"/>
</dbReference>
<reference evidence="4" key="3">
    <citation type="submission" date="2015-09" db="EMBL/GenBank/DDBJ databases">
        <title>Cronobacter genome sequencing and assembly.</title>
        <authorList>
            <person name="Descombes P."/>
            <person name="Baert L."/>
            <person name="Ngom-Bru C."/>
            <person name="Barretto C."/>
        </authorList>
    </citation>
    <scope>NUCLEOTIDE SEQUENCE [LARGE SCALE GENOMIC DNA]</scope>
    <source>
        <strain evidence="4">LMG 26250</strain>
    </source>
</reference>
<dbReference type="Proteomes" id="UP000067320">
    <property type="component" value="Chromosome"/>
</dbReference>
<dbReference type="OrthoDB" id="6563958at2"/>
<evidence type="ECO:0000313" key="2">
    <source>
        <dbReference type="EMBL" id="CCJ73252.1"/>
    </source>
</evidence>
<dbReference type="KEGG" id="ccon:AFK62_10340"/>
<gene>
    <name evidence="1" type="ORF">AFK62_10340</name>
    <name evidence="2" type="ORF">BN137_2628</name>
</gene>
<keyword evidence="4" id="KW-1185">Reference proteome</keyword>